<evidence type="ECO:0000259" key="2">
    <source>
        <dbReference type="Pfam" id="PF02525"/>
    </source>
</evidence>
<dbReference type="GO" id="GO:0010181">
    <property type="term" value="F:FMN binding"/>
    <property type="evidence" value="ECO:0007669"/>
    <property type="project" value="TreeGrafter"/>
</dbReference>
<feature type="domain" description="Flavodoxin-like fold" evidence="2">
    <location>
        <begin position="31"/>
        <end position="159"/>
    </location>
</feature>
<dbReference type="GO" id="GO:0009055">
    <property type="term" value="F:electron transfer activity"/>
    <property type="evidence" value="ECO:0007669"/>
    <property type="project" value="TreeGrafter"/>
</dbReference>
<dbReference type="AlphaFoldDB" id="A0A109RH03"/>
<dbReference type="InterPro" id="IPR003680">
    <property type="entry name" value="Flavodoxin_fold"/>
</dbReference>
<dbReference type="Pfam" id="PF02525">
    <property type="entry name" value="Flavodoxin_2"/>
    <property type="match status" value="1"/>
</dbReference>
<keyword evidence="1" id="KW-0560">Oxidoreductase</keyword>
<reference evidence="4" key="2">
    <citation type="submission" date="2016-01" db="EMBL/GenBank/DDBJ databases">
        <title>Six Aerococcus type strain genome sequencing and assembly using PacBio and Illumina Hiseq.</title>
        <authorList>
            <person name="Carkaci D."/>
            <person name="Dargis R."/>
            <person name="Nielsen X.C."/>
            <person name="Skovgaard O."/>
            <person name="Fuursted K."/>
            <person name="Christensen J.J."/>
        </authorList>
    </citation>
    <scope>NUCLEOTIDE SEQUENCE [LARGE SCALE GENOMIC DNA]</scope>
    <source>
        <strain evidence="4">CCUG42038B</strain>
    </source>
</reference>
<gene>
    <name evidence="3" type="ORF">AWM75_05755</name>
</gene>
<dbReference type="STRING" id="128944.AWM75_05755"/>
<keyword evidence="4" id="KW-1185">Reference proteome</keyword>
<dbReference type="Proteomes" id="UP000062260">
    <property type="component" value="Chromosome"/>
</dbReference>
<organism evidence="3 4">
    <name type="scientific">Aerococcus urinaehominis</name>
    <dbReference type="NCBI Taxonomy" id="128944"/>
    <lineage>
        <taxon>Bacteria</taxon>
        <taxon>Bacillati</taxon>
        <taxon>Bacillota</taxon>
        <taxon>Bacilli</taxon>
        <taxon>Lactobacillales</taxon>
        <taxon>Aerococcaceae</taxon>
        <taxon>Aerococcus</taxon>
    </lineage>
</organism>
<protein>
    <recommendedName>
        <fullName evidence="2">Flavodoxin-like fold domain-containing protein</fullName>
    </recommendedName>
</protein>
<dbReference type="InterPro" id="IPR046980">
    <property type="entry name" value="KefG/KefF"/>
</dbReference>
<dbReference type="OrthoDB" id="9798454at2"/>
<reference evidence="3 4" key="1">
    <citation type="journal article" date="2016" name="Genome Announc.">
        <title>Complete Genome Sequences of Aerococcus christensenii CCUG 28831T, Aerococcus sanguinicola CCUG 43001T, Aerococcus urinae CCUG 36881T, Aerococcus urinaeequi CCUG 28094T, Aerococcus urinaehominis CCUG 42038 BT, and Aerococcus viridans CCUG 4311T.</title>
        <authorList>
            <person name="Carkaci D."/>
            <person name="Dargis R."/>
            <person name="Nielsen X.C."/>
            <person name="Skovgaard O."/>
            <person name="Fuursted K."/>
            <person name="Christensen J.J."/>
        </authorList>
    </citation>
    <scope>NUCLEOTIDE SEQUENCE [LARGE SCALE GENOMIC DNA]</scope>
    <source>
        <strain evidence="3 4">CCUG42038B</strain>
    </source>
</reference>
<dbReference type="PANTHER" id="PTHR47307">
    <property type="entry name" value="GLUTATHIONE-REGULATED POTASSIUM-EFFLUX SYSTEM ANCILLARY PROTEIN KEFG"/>
    <property type="match status" value="1"/>
</dbReference>
<dbReference type="EMBL" id="CP014163">
    <property type="protein sequence ID" value="AMB99531.1"/>
    <property type="molecule type" value="Genomic_DNA"/>
</dbReference>
<dbReference type="KEGG" id="auh:AWM75_05755"/>
<dbReference type="SUPFAM" id="SSF52218">
    <property type="entry name" value="Flavoproteins"/>
    <property type="match status" value="1"/>
</dbReference>
<dbReference type="GO" id="GO:0003955">
    <property type="term" value="F:NAD(P)H dehydrogenase (quinone) activity"/>
    <property type="evidence" value="ECO:0007669"/>
    <property type="project" value="TreeGrafter"/>
</dbReference>
<evidence type="ECO:0000313" key="4">
    <source>
        <dbReference type="Proteomes" id="UP000062260"/>
    </source>
</evidence>
<proteinExistence type="predicted"/>
<sequence>MEVHIFEGHPNLAESASHQFLKAGRPADSHYHQLANFNSSDILLHRDLILAADRIVLQFPLYWYQAPALVVDWLNQVLADNFVKRHASQLAGKDFGLVISTGQPLSSYQSGGREAYTVSEMLRPYQMLANRLDFNYLPVFVLAQHSYQSPESQQLNLVAYQSHLSLPRQADFIQRSNWLLDQLPTDLLGEVGDLFMAVCRDRLNELESMQFMIKEGDFNDR</sequence>
<dbReference type="PANTHER" id="PTHR47307:SF1">
    <property type="entry name" value="GLUTATHIONE-REGULATED POTASSIUM-EFFLUX SYSTEM ANCILLARY PROTEIN KEFG"/>
    <property type="match status" value="1"/>
</dbReference>
<dbReference type="RefSeq" id="WP_067979483.1">
    <property type="nucleotide sequence ID" value="NZ_CP014163.1"/>
</dbReference>
<dbReference type="InterPro" id="IPR029039">
    <property type="entry name" value="Flavoprotein-like_sf"/>
</dbReference>
<dbReference type="Gene3D" id="3.40.50.360">
    <property type="match status" value="1"/>
</dbReference>
<evidence type="ECO:0000313" key="3">
    <source>
        <dbReference type="EMBL" id="AMB99531.1"/>
    </source>
</evidence>
<name>A0A109RH03_9LACT</name>
<accession>A0A109RH03</accession>
<evidence type="ECO:0000256" key="1">
    <source>
        <dbReference type="ARBA" id="ARBA00023002"/>
    </source>
</evidence>